<feature type="transmembrane region" description="Helical" evidence="1">
    <location>
        <begin position="334"/>
        <end position="357"/>
    </location>
</feature>
<gene>
    <name evidence="2" type="ORF">BP5796_06754</name>
</gene>
<dbReference type="GO" id="GO:0005886">
    <property type="term" value="C:plasma membrane"/>
    <property type="evidence" value="ECO:0007669"/>
    <property type="project" value="InterPro"/>
</dbReference>
<organism evidence="2 3">
    <name type="scientific">Coleophoma crateriformis</name>
    <dbReference type="NCBI Taxonomy" id="565419"/>
    <lineage>
        <taxon>Eukaryota</taxon>
        <taxon>Fungi</taxon>
        <taxon>Dikarya</taxon>
        <taxon>Ascomycota</taxon>
        <taxon>Pezizomycotina</taxon>
        <taxon>Leotiomycetes</taxon>
        <taxon>Helotiales</taxon>
        <taxon>Dermateaceae</taxon>
        <taxon>Coleophoma</taxon>
    </lineage>
</organism>
<dbReference type="Pfam" id="PF06687">
    <property type="entry name" value="SUR7"/>
    <property type="match status" value="1"/>
</dbReference>
<dbReference type="InterPro" id="IPR009571">
    <property type="entry name" value="SUR7/Rim9-like_fungi"/>
</dbReference>
<comment type="caution">
    <text evidence="2">The sequence shown here is derived from an EMBL/GenBank/DDBJ whole genome shotgun (WGS) entry which is preliminary data.</text>
</comment>
<feature type="transmembrane region" description="Helical" evidence="1">
    <location>
        <begin position="528"/>
        <end position="553"/>
    </location>
</feature>
<sequence>MPAHSIGWYNPVYSTFGFSERTRRRLIAQWLSPGLVVRETTIIEKMVDLAPLRMQAYSIVDDAPQERVEKSRSYAQSMTVRGSRVEQCRWAGRSKRWECAADASLDANRTERRDRPARNDLMSQIVIYNRHTPPSPPSALLPPTSAVQALETAQVLHLRKVIVGDRPKVMTRLWPGFDLRPRHDTAMGKEKERSAVENDTIVSLIDSPTIVHGAFTTPSREEISVDLRHPSATFLATNPCLGATLESFADCADLAPRLTPERPVHKHETNLLSSTSHSTLTRLQTPSNPQPSSLLSLVCVLSFAIRQKTSTTTVVPCSIDPEKKFVVTMGAGRFLCVALPFGLTVASLICILVAMLAGVTNKNLEMFNINTANLSISSSSLTNLASLISRDNHYYNNALLESMARAATSGSSSSSSINITASDLGLADSYRVTLWNYCSVTGTNVTCTKPAFNWAATALNTSSISSLASSTTGLTVTLPTEITTALKTFTTVEKWTEVVYIIAIVATAVELILGFFAMCSRVGSCCTFLLSGFSTVAIIAASIMATILSSTVVGAVDTAAKAYGVHSSLNTQFLATTWLAVAFSLASGLFWMFTICCCGSDHSSRNKSSRKPWGRDRDTEDAEKMIPVGAYQRVGGPDTTYAGQQHGIYNQQTGVHQGQYGVPMNNIKAQRSQQGYEPYSHTAI</sequence>
<evidence type="ECO:0000313" key="3">
    <source>
        <dbReference type="Proteomes" id="UP000256328"/>
    </source>
</evidence>
<feature type="transmembrane region" description="Helical" evidence="1">
    <location>
        <begin position="498"/>
        <end position="516"/>
    </location>
</feature>
<dbReference type="GO" id="GO:0051285">
    <property type="term" value="C:cell cortex of cell tip"/>
    <property type="evidence" value="ECO:0007669"/>
    <property type="project" value="TreeGrafter"/>
</dbReference>
<dbReference type="InterPro" id="IPR052413">
    <property type="entry name" value="SUR7_domain"/>
</dbReference>
<reference evidence="2 3" key="1">
    <citation type="journal article" date="2018" name="IMA Fungus">
        <title>IMA Genome-F 9: Draft genome sequence of Annulohypoxylon stygium, Aspergillus mulundensis, Berkeleyomyces basicola (syn. Thielaviopsis basicola), Ceratocystis smalleyi, two Cercospora beticola strains, Coleophoma cylindrospora, Fusarium fracticaudum, Phialophora cf. hyalina, and Morchella septimelata.</title>
        <authorList>
            <person name="Wingfield B.D."/>
            <person name="Bills G.F."/>
            <person name="Dong Y."/>
            <person name="Huang W."/>
            <person name="Nel W.J."/>
            <person name="Swalarsk-Parry B.S."/>
            <person name="Vaghefi N."/>
            <person name="Wilken P.M."/>
            <person name="An Z."/>
            <person name="de Beer Z.W."/>
            <person name="De Vos L."/>
            <person name="Chen L."/>
            <person name="Duong T.A."/>
            <person name="Gao Y."/>
            <person name="Hammerbacher A."/>
            <person name="Kikkert J.R."/>
            <person name="Li Y."/>
            <person name="Li H."/>
            <person name="Li K."/>
            <person name="Li Q."/>
            <person name="Liu X."/>
            <person name="Ma X."/>
            <person name="Naidoo K."/>
            <person name="Pethybridge S.J."/>
            <person name="Sun J."/>
            <person name="Steenkamp E.T."/>
            <person name="van der Nest M.A."/>
            <person name="van Wyk S."/>
            <person name="Wingfield M.J."/>
            <person name="Xiong C."/>
            <person name="Yue Q."/>
            <person name="Zhang X."/>
        </authorList>
    </citation>
    <scope>NUCLEOTIDE SEQUENCE [LARGE SCALE GENOMIC DNA]</scope>
    <source>
        <strain evidence="2 3">BP5796</strain>
    </source>
</reference>
<keyword evidence="1" id="KW-1133">Transmembrane helix</keyword>
<evidence type="ECO:0000256" key="1">
    <source>
        <dbReference type="SAM" id="Phobius"/>
    </source>
</evidence>
<evidence type="ECO:0000313" key="2">
    <source>
        <dbReference type="EMBL" id="RDW75933.1"/>
    </source>
</evidence>
<dbReference type="AlphaFoldDB" id="A0A3D8RPF3"/>
<dbReference type="OrthoDB" id="4480814at2759"/>
<keyword evidence="3" id="KW-1185">Reference proteome</keyword>
<dbReference type="GO" id="GO:0031505">
    <property type="term" value="P:fungal-type cell wall organization"/>
    <property type="evidence" value="ECO:0007669"/>
    <property type="project" value="TreeGrafter"/>
</dbReference>
<name>A0A3D8RPF3_9HELO</name>
<accession>A0A3D8RPF3</accession>
<protein>
    <submittedName>
        <fullName evidence="2">Uncharacterized protein</fullName>
    </submittedName>
</protein>
<keyword evidence="1" id="KW-0812">Transmembrane</keyword>
<dbReference type="Proteomes" id="UP000256328">
    <property type="component" value="Unassembled WGS sequence"/>
</dbReference>
<dbReference type="PANTHER" id="PTHR28019:SF3">
    <property type="entry name" value="INTEGRAL MEMBRANE PROTEIN (AFU_ORTHOLOGUE AFUA_6G07470)"/>
    <property type="match status" value="1"/>
</dbReference>
<proteinExistence type="predicted"/>
<dbReference type="PANTHER" id="PTHR28019">
    <property type="entry name" value="CELL MEMBRANE PROTEIN YLR413W-RELATED"/>
    <property type="match status" value="1"/>
</dbReference>
<keyword evidence="1" id="KW-0472">Membrane</keyword>
<dbReference type="EMBL" id="PDLN01000009">
    <property type="protein sequence ID" value="RDW75933.1"/>
    <property type="molecule type" value="Genomic_DNA"/>
</dbReference>
<feature type="transmembrane region" description="Helical" evidence="1">
    <location>
        <begin position="573"/>
        <end position="600"/>
    </location>
</feature>